<accession>B8HJV7</accession>
<dbReference type="AlphaFoldDB" id="B8HJV7"/>
<name>B8HJV7_CYAP4</name>
<dbReference type="OrthoDB" id="5525900at2"/>
<dbReference type="HOGENOM" id="CLU_1123105_0_0_3"/>
<protein>
    <recommendedName>
        <fullName evidence="2">Lipoprotein</fullName>
    </recommendedName>
</protein>
<dbReference type="PROSITE" id="PS51257">
    <property type="entry name" value="PROKAR_LIPOPROTEIN"/>
    <property type="match status" value="1"/>
</dbReference>
<evidence type="ECO:0000313" key="1">
    <source>
        <dbReference type="EMBL" id="ACL45060.1"/>
    </source>
</evidence>
<reference evidence="1" key="1">
    <citation type="submission" date="2009-01" db="EMBL/GenBank/DDBJ databases">
        <title>Complete sequence of chromosome Cyanothece sp. PCC 7425.</title>
        <authorList>
            <consortium name="US DOE Joint Genome Institute"/>
            <person name="Lucas S."/>
            <person name="Copeland A."/>
            <person name="Lapidus A."/>
            <person name="Glavina del Rio T."/>
            <person name="Dalin E."/>
            <person name="Tice H."/>
            <person name="Bruce D."/>
            <person name="Goodwin L."/>
            <person name="Pitluck S."/>
            <person name="Sims D."/>
            <person name="Meineke L."/>
            <person name="Brettin T."/>
            <person name="Detter J.C."/>
            <person name="Han C."/>
            <person name="Larimer F."/>
            <person name="Land M."/>
            <person name="Hauser L."/>
            <person name="Kyrpides N."/>
            <person name="Ovchinnikova G."/>
            <person name="Liberton M."/>
            <person name="Stoeckel J."/>
            <person name="Banerjee A."/>
            <person name="Singh A."/>
            <person name="Page L."/>
            <person name="Sato H."/>
            <person name="Zhao L."/>
            <person name="Sherman L."/>
            <person name="Pakrasi H."/>
            <person name="Richardson P."/>
        </authorList>
    </citation>
    <scope>NUCLEOTIDE SEQUENCE</scope>
    <source>
        <strain evidence="1">PCC 7425</strain>
    </source>
</reference>
<gene>
    <name evidence="1" type="ordered locus">Cyan7425_2713</name>
</gene>
<evidence type="ECO:0008006" key="2">
    <source>
        <dbReference type="Google" id="ProtNLM"/>
    </source>
</evidence>
<organism evidence="1">
    <name type="scientific">Cyanothece sp. (strain PCC 7425 / ATCC 29141)</name>
    <dbReference type="NCBI Taxonomy" id="395961"/>
    <lineage>
        <taxon>Bacteria</taxon>
        <taxon>Bacillati</taxon>
        <taxon>Cyanobacteriota</taxon>
        <taxon>Cyanophyceae</taxon>
        <taxon>Gomontiellales</taxon>
        <taxon>Cyanothecaceae</taxon>
        <taxon>Cyanothece</taxon>
    </lineage>
</organism>
<sequence>MLMNDHRVNYLLSLLVLAFGLASCGFDPLCENKVKQEIISPDGSQKAVLFERNCGATTRYSYQISVLPRAAKLPSGPGNTFSSYVENPEVRWEGDRQLLIKYPKTSPFRAESSVADVAIRYQTDCQTELATMLAQPEVFSPDRQWRAVAFLGNCDEPVIDALQVAILPADGALPNHPNTVFVAETNELSMTWQGNQTLKIDYIRMGNVLVAKPKQGSINIRFNSYANEPKPLKEYYQQNQVLPIERR</sequence>
<dbReference type="eggNOG" id="ENOG5033C5W">
    <property type="taxonomic scope" value="Bacteria"/>
</dbReference>
<dbReference type="KEGG" id="cyn:Cyan7425_2713"/>
<dbReference type="EMBL" id="CP001344">
    <property type="protein sequence ID" value="ACL45060.1"/>
    <property type="molecule type" value="Genomic_DNA"/>
</dbReference>
<proteinExistence type="predicted"/>